<gene>
    <name evidence="1" type="ORF">SMN809_LOCUS18044</name>
</gene>
<organism evidence="1 2">
    <name type="scientific">Rotaria magnacalcarata</name>
    <dbReference type="NCBI Taxonomy" id="392030"/>
    <lineage>
        <taxon>Eukaryota</taxon>
        <taxon>Metazoa</taxon>
        <taxon>Spiralia</taxon>
        <taxon>Gnathifera</taxon>
        <taxon>Rotifera</taxon>
        <taxon>Eurotatoria</taxon>
        <taxon>Bdelloidea</taxon>
        <taxon>Philodinida</taxon>
        <taxon>Philodinidae</taxon>
        <taxon>Rotaria</taxon>
    </lineage>
</organism>
<reference evidence="1" key="1">
    <citation type="submission" date="2021-02" db="EMBL/GenBank/DDBJ databases">
        <authorList>
            <person name="Nowell W R."/>
        </authorList>
    </citation>
    <scope>NUCLEOTIDE SEQUENCE</scope>
</reference>
<protein>
    <submittedName>
        <fullName evidence="1">Uncharacterized protein</fullName>
    </submittedName>
</protein>
<evidence type="ECO:0000313" key="1">
    <source>
        <dbReference type="EMBL" id="CAF4116054.1"/>
    </source>
</evidence>
<dbReference type="AlphaFoldDB" id="A0A8S2QJ19"/>
<comment type="caution">
    <text evidence="1">The sequence shown here is derived from an EMBL/GenBank/DDBJ whole genome shotgun (WGS) entry which is preliminary data.</text>
</comment>
<sequence length="201" mass="22867">MLNIGNFIFKLNKTTSTKKYYRGVDPHCTVTVHTDVDDVMLNINGDHCHSCEPEEIQIRKFKQAVNARTVNETTPIPQIYDEEATRIDLSTLPIASLTSQREGCVGVGEGVDNSKGDTHTHTHYASFDHRPVQLYLWLLGSNDDLYKLFVGFWTQHQRFMTSCDLVTRSRVFVVNGHQKANRLVCQYKDVFDSTISELGLV</sequence>
<proteinExistence type="predicted"/>
<accession>A0A8S2QJ19</accession>
<name>A0A8S2QJ19_9BILA</name>
<dbReference type="EMBL" id="CAJOBI010008563">
    <property type="protein sequence ID" value="CAF4116054.1"/>
    <property type="molecule type" value="Genomic_DNA"/>
</dbReference>
<dbReference type="Proteomes" id="UP000676336">
    <property type="component" value="Unassembled WGS sequence"/>
</dbReference>
<feature type="non-terminal residue" evidence="1">
    <location>
        <position position="1"/>
    </location>
</feature>
<dbReference type="Gene3D" id="2.20.25.240">
    <property type="match status" value="1"/>
</dbReference>
<evidence type="ECO:0000313" key="2">
    <source>
        <dbReference type="Proteomes" id="UP000676336"/>
    </source>
</evidence>